<protein>
    <submittedName>
        <fullName evidence="1">Uncharacterized protein</fullName>
    </submittedName>
</protein>
<sequence length="120" mass="13797">MKDISSWPVTNFGENSTLEKYEILSPSNEHYVMKFPRDFDGNRTNWEDVNEVIAAKVAQLLGIKVVDAEIAYYKNRRTCLMKHFRFQLNAEHGDTAASLLSAEFGDEYENLVSSDLKMKN</sequence>
<organism evidence="1 2">
    <name type="scientific">Alkalibacillus flavidus</name>
    <dbReference type="NCBI Taxonomy" id="546021"/>
    <lineage>
        <taxon>Bacteria</taxon>
        <taxon>Bacillati</taxon>
        <taxon>Bacillota</taxon>
        <taxon>Bacilli</taxon>
        <taxon>Bacillales</taxon>
        <taxon>Bacillaceae</taxon>
        <taxon>Alkalibacillus</taxon>
    </lineage>
</organism>
<comment type="caution">
    <text evidence="1">The sequence shown here is derived from an EMBL/GenBank/DDBJ whole genome shotgun (WGS) entry which is preliminary data.</text>
</comment>
<name>A0ABV2KTY3_9BACI</name>
<keyword evidence="2" id="KW-1185">Reference proteome</keyword>
<dbReference type="RefSeq" id="WP_354219641.1">
    <property type="nucleotide sequence ID" value="NZ_JBEPMX010000004.1"/>
</dbReference>
<dbReference type="EMBL" id="JBEPMX010000004">
    <property type="protein sequence ID" value="MET3683045.1"/>
    <property type="molecule type" value="Genomic_DNA"/>
</dbReference>
<evidence type="ECO:0000313" key="1">
    <source>
        <dbReference type="EMBL" id="MET3683045.1"/>
    </source>
</evidence>
<accession>A0ABV2KTY3</accession>
<proteinExistence type="predicted"/>
<dbReference type="Gene3D" id="3.30.200.120">
    <property type="match status" value="1"/>
</dbReference>
<reference evidence="1 2" key="1">
    <citation type="submission" date="2024-06" db="EMBL/GenBank/DDBJ databases">
        <title>Genomic Encyclopedia of Type Strains, Phase IV (KMG-IV): sequencing the most valuable type-strain genomes for metagenomic binning, comparative biology and taxonomic classification.</title>
        <authorList>
            <person name="Goeker M."/>
        </authorList>
    </citation>
    <scope>NUCLEOTIDE SEQUENCE [LARGE SCALE GENOMIC DNA]</scope>
    <source>
        <strain evidence="1 2">DSM 23520</strain>
    </source>
</reference>
<gene>
    <name evidence="1" type="ORF">ABID56_001135</name>
</gene>
<dbReference type="Proteomes" id="UP001549167">
    <property type="component" value="Unassembled WGS sequence"/>
</dbReference>
<evidence type="ECO:0000313" key="2">
    <source>
        <dbReference type="Proteomes" id="UP001549167"/>
    </source>
</evidence>